<keyword evidence="4" id="KW-1185">Reference proteome</keyword>
<dbReference type="OrthoDB" id="1751210at2759"/>
<dbReference type="GO" id="GO:0005634">
    <property type="term" value="C:nucleus"/>
    <property type="evidence" value="ECO:0007669"/>
    <property type="project" value="TreeGrafter"/>
</dbReference>
<dbReference type="EMBL" id="LUEZ02000045">
    <property type="protein sequence ID" value="RDB24101.1"/>
    <property type="molecule type" value="Genomic_DNA"/>
</dbReference>
<dbReference type="InParanoid" id="A0A369JPE1"/>
<evidence type="ECO:0000313" key="3">
    <source>
        <dbReference type="EMBL" id="RDB24101.1"/>
    </source>
</evidence>
<evidence type="ECO:0000259" key="2">
    <source>
        <dbReference type="Pfam" id="PF23305"/>
    </source>
</evidence>
<dbReference type="PANTHER" id="PTHR39463">
    <property type="entry name" value="MEDUSA"/>
    <property type="match status" value="1"/>
</dbReference>
<gene>
    <name evidence="3" type="ORF">Hypma_008546</name>
</gene>
<proteinExistence type="predicted"/>
<accession>A0A369JPE1</accession>
<feature type="compositionally biased region" description="Low complexity" evidence="1">
    <location>
        <begin position="204"/>
        <end position="216"/>
    </location>
</feature>
<dbReference type="InterPro" id="IPR055509">
    <property type="entry name" value="DUF7082"/>
</dbReference>
<name>A0A369JPE1_HYPMA</name>
<dbReference type="Proteomes" id="UP000076154">
    <property type="component" value="Unassembled WGS sequence"/>
</dbReference>
<reference evidence="3" key="1">
    <citation type="submission" date="2018-04" db="EMBL/GenBank/DDBJ databases">
        <title>Whole genome sequencing of Hypsizygus marmoreus.</title>
        <authorList>
            <person name="Choi I.-G."/>
            <person name="Min B."/>
            <person name="Kim J.-G."/>
            <person name="Kim S."/>
            <person name="Oh Y.-L."/>
            <person name="Kong W.-S."/>
            <person name="Park H."/>
            <person name="Jeong J."/>
            <person name="Song E.-S."/>
        </authorList>
    </citation>
    <scope>NUCLEOTIDE SEQUENCE [LARGE SCALE GENOMIC DNA]</scope>
    <source>
        <strain evidence="3">51987-8</strain>
    </source>
</reference>
<comment type="caution">
    <text evidence="3">The sequence shown here is derived from an EMBL/GenBank/DDBJ whole genome shotgun (WGS) entry which is preliminary data.</text>
</comment>
<dbReference type="STRING" id="39966.A0A369JPE1"/>
<organism evidence="3 4">
    <name type="scientific">Hypsizygus marmoreus</name>
    <name type="common">White beech mushroom</name>
    <name type="synonym">Agaricus marmoreus</name>
    <dbReference type="NCBI Taxonomy" id="39966"/>
    <lineage>
        <taxon>Eukaryota</taxon>
        <taxon>Fungi</taxon>
        <taxon>Dikarya</taxon>
        <taxon>Basidiomycota</taxon>
        <taxon>Agaricomycotina</taxon>
        <taxon>Agaricomycetes</taxon>
        <taxon>Agaricomycetidae</taxon>
        <taxon>Agaricales</taxon>
        <taxon>Tricholomatineae</taxon>
        <taxon>Lyophyllaceae</taxon>
        <taxon>Hypsizygus</taxon>
    </lineage>
</organism>
<dbReference type="PANTHER" id="PTHR39463:SF1">
    <property type="entry name" value="MEDUSA"/>
    <property type="match status" value="1"/>
</dbReference>
<evidence type="ECO:0000256" key="1">
    <source>
        <dbReference type="SAM" id="MobiDB-lite"/>
    </source>
</evidence>
<dbReference type="AlphaFoldDB" id="A0A369JPE1"/>
<evidence type="ECO:0000313" key="4">
    <source>
        <dbReference type="Proteomes" id="UP000076154"/>
    </source>
</evidence>
<sequence>MPPQDFYVYRSPIELNGSFALDIPFEYQRFPDAVGHPPHSTVLPSNGIVSVLNYAPFEGVGGTLISVRILLHPGDANVTAVQLIVGDKAIATTFREIQEAPSGQWQLDAVVPPLDASPSLYPKVSLSVQAFGEHNAVIETVTFGEFSYWARDALLHMPRCIPSTLRDIPPTTPNIPKLHINTRMKASSVHSFHRHSFSHPPAPSSTSLDRSRVSSSPNQQVQLHRRPKLRSKVSDKGNGEDLIQAPILDFVTSLKRIGIAWTPAEISVGRRLVRFSKMHDGCRLIVSCEPVRAEEYHESDNVISCIYCEAFDTCYVTSVDIIFLLERLTNNDFPVQEKNRIRRNLEGLRPTTVSRYKPGFEEFFQRIMDYPDPKPRSIEKHLKVFEWSLLDQALAKILSKYTIKTSSRQTESTEASGELSSSRSLGLADQQGYSVKIVEKPPPFLDVVSVVLPPPQDEFHLLTSPGVSEETPPSVISPINDVAVAFPEINDGLYQGFLGCGYAQESLPPAHFPSYEATRDTSPIIHYPTSDFSTYETLRYYGSVPDNSMITT</sequence>
<protein>
    <recommendedName>
        <fullName evidence="2">DUF7082 domain-containing protein</fullName>
    </recommendedName>
</protein>
<dbReference type="Pfam" id="PF23305">
    <property type="entry name" value="DUF7082"/>
    <property type="match status" value="1"/>
</dbReference>
<feature type="domain" description="DUF7082" evidence="2">
    <location>
        <begin position="248"/>
        <end position="398"/>
    </location>
</feature>
<feature type="region of interest" description="Disordered" evidence="1">
    <location>
        <begin position="191"/>
        <end position="237"/>
    </location>
</feature>